<dbReference type="InterPro" id="IPR015500">
    <property type="entry name" value="Peptidase_S8_subtilisin-rel"/>
</dbReference>
<dbReference type="PANTHER" id="PTHR43806">
    <property type="entry name" value="PEPTIDASE S8"/>
    <property type="match status" value="1"/>
</dbReference>
<keyword evidence="3 5" id="KW-0378">Hydrolase</keyword>
<proteinExistence type="inferred from homology"/>
<comment type="similarity">
    <text evidence="1 5">Belongs to the peptidase S8 family.</text>
</comment>
<evidence type="ECO:0000256" key="4">
    <source>
        <dbReference type="ARBA" id="ARBA00022825"/>
    </source>
</evidence>
<feature type="active site" description="Charge relay system" evidence="5">
    <location>
        <position position="118"/>
    </location>
</feature>
<dbReference type="GO" id="GO:0006508">
    <property type="term" value="P:proteolysis"/>
    <property type="evidence" value="ECO:0007669"/>
    <property type="project" value="UniProtKB-KW"/>
</dbReference>
<dbReference type="SUPFAM" id="SSF52743">
    <property type="entry name" value="Subtilisin-like"/>
    <property type="match status" value="1"/>
</dbReference>
<dbReference type="InterPro" id="IPR000209">
    <property type="entry name" value="Peptidase_S8/S53_dom"/>
</dbReference>
<sequence>MRTMAERNRWKSSDDDIADVAEAFEAEHTEGEPVPSFDGTDEDAQVRDALGIVIGVSAGLIVLLSVAVVLLWFWAGMQGVNIGGPPASLLTWEEEYRDLTGLNDVEGDGTGVVLCIVDSGIDLGHPDLEQLELAGWMDAVDGVEQPYDNEGHGTAMAGIIVAQDGLQGIAPGVSLLVAKAIGEEGTGSDDQIADAVDWCVEQQADVISLSLGGDQGFGSGLFSTDALEQAAEDAIDQGVYVVAAAGNDGEDDDGDVESPGSVEDVICVGGITRYGNIWVGSSEGDNNGRIWPNPILPRDDPDKKPELVAPGHEVPVLMAGGLESGTWWGWSSGTSAATAWVSGALAVVLEAHPEMQREGASGGAGAVAQMKAVIMENSQMKDGQSEHDDHNGYGHLRVDLLLQALGNSSADSSGFEASADSTSERPLADELQVARRSTAREPPVNSTKPSE</sequence>
<protein>
    <recommendedName>
        <fullName evidence="8">Peptidase S8/S53 domain-containing protein</fullName>
    </recommendedName>
</protein>
<accession>A0A2V3HSZ3</accession>
<dbReference type="GO" id="GO:0004252">
    <property type="term" value="F:serine-type endopeptidase activity"/>
    <property type="evidence" value="ECO:0007669"/>
    <property type="project" value="UniProtKB-UniRule"/>
</dbReference>
<evidence type="ECO:0000256" key="7">
    <source>
        <dbReference type="SAM" id="Phobius"/>
    </source>
</evidence>
<keyword evidence="7" id="KW-0472">Membrane</keyword>
<evidence type="ECO:0000256" key="5">
    <source>
        <dbReference type="PROSITE-ProRule" id="PRU01240"/>
    </source>
</evidence>
<evidence type="ECO:0000313" key="9">
    <source>
        <dbReference type="EMBL" id="PXF22258.1"/>
    </source>
</evidence>
<reference evidence="9 10" key="1">
    <citation type="journal article" date="2015" name="Nat. Commun.">
        <title>Genomic and transcriptomic evidence for scavenging of diverse organic compounds by widespread deep-sea archaea.</title>
        <authorList>
            <person name="Li M."/>
            <person name="Baker B.J."/>
            <person name="Anantharaman K."/>
            <person name="Jain S."/>
            <person name="Breier J.A."/>
            <person name="Dick G.J."/>
        </authorList>
    </citation>
    <scope>NUCLEOTIDE SEQUENCE [LARGE SCALE GENOMIC DNA]</scope>
    <source>
        <strain evidence="9">Cayman_51_deep</strain>
    </source>
</reference>
<organism evidence="9 10">
    <name type="scientific">Candidatus Thalassarchaeum betae</name>
    <dbReference type="NCBI Taxonomy" id="2599289"/>
    <lineage>
        <taxon>Archaea</taxon>
        <taxon>Methanobacteriati</taxon>
        <taxon>Thermoplasmatota</taxon>
        <taxon>Candidatus Poseidoniia</taxon>
        <taxon>Candidatus Poseidoniales</taxon>
        <taxon>Candidatus Thalassarchaeaceae</taxon>
        <taxon>Candidatus Thalassarchaeum</taxon>
    </lineage>
</organism>
<evidence type="ECO:0000256" key="2">
    <source>
        <dbReference type="ARBA" id="ARBA00022670"/>
    </source>
</evidence>
<feature type="active site" description="Charge relay system" evidence="5">
    <location>
        <position position="152"/>
    </location>
</feature>
<feature type="transmembrane region" description="Helical" evidence="7">
    <location>
        <begin position="49"/>
        <end position="75"/>
    </location>
</feature>
<dbReference type="InterPro" id="IPR050131">
    <property type="entry name" value="Peptidase_S8_subtilisin-like"/>
</dbReference>
<feature type="domain" description="Peptidase S8/S53" evidence="8">
    <location>
        <begin position="109"/>
        <end position="394"/>
    </location>
</feature>
<dbReference type="AlphaFoldDB" id="A0A2V3HSZ3"/>
<feature type="region of interest" description="Disordered" evidence="6">
    <location>
        <begin position="409"/>
        <end position="451"/>
    </location>
</feature>
<gene>
    <name evidence="9" type="ORF">CXX69_01385</name>
</gene>
<keyword evidence="2 5" id="KW-0645">Protease</keyword>
<evidence type="ECO:0000256" key="3">
    <source>
        <dbReference type="ARBA" id="ARBA00022801"/>
    </source>
</evidence>
<dbReference type="Pfam" id="PF00082">
    <property type="entry name" value="Peptidase_S8"/>
    <property type="match status" value="1"/>
</dbReference>
<dbReference type="PANTHER" id="PTHR43806:SF11">
    <property type="entry name" value="CEREVISIN-RELATED"/>
    <property type="match status" value="1"/>
</dbReference>
<keyword evidence="7" id="KW-0812">Transmembrane</keyword>
<dbReference type="PROSITE" id="PS51892">
    <property type="entry name" value="SUBTILASE"/>
    <property type="match status" value="1"/>
</dbReference>
<dbReference type="Gene3D" id="3.40.50.200">
    <property type="entry name" value="Peptidase S8/S53 domain"/>
    <property type="match status" value="1"/>
</dbReference>
<feature type="compositionally biased region" description="Acidic residues" evidence="6">
    <location>
        <begin position="15"/>
        <end position="24"/>
    </location>
</feature>
<feature type="compositionally biased region" description="Basic and acidic residues" evidence="6">
    <location>
        <begin position="1"/>
        <end position="14"/>
    </location>
</feature>
<evidence type="ECO:0000256" key="6">
    <source>
        <dbReference type="SAM" id="MobiDB-lite"/>
    </source>
</evidence>
<dbReference type="EMBL" id="PSPG01000002">
    <property type="protein sequence ID" value="PXF22258.1"/>
    <property type="molecule type" value="Genomic_DNA"/>
</dbReference>
<name>A0A2V3HSZ3_9ARCH</name>
<dbReference type="Proteomes" id="UP000248161">
    <property type="component" value="Unassembled WGS sequence"/>
</dbReference>
<keyword evidence="7" id="KW-1133">Transmembrane helix</keyword>
<feature type="region of interest" description="Disordered" evidence="6">
    <location>
        <begin position="1"/>
        <end position="41"/>
    </location>
</feature>
<evidence type="ECO:0000256" key="1">
    <source>
        <dbReference type="ARBA" id="ARBA00011073"/>
    </source>
</evidence>
<keyword evidence="4 5" id="KW-0720">Serine protease</keyword>
<evidence type="ECO:0000313" key="10">
    <source>
        <dbReference type="Proteomes" id="UP000248161"/>
    </source>
</evidence>
<dbReference type="PRINTS" id="PR00723">
    <property type="entry name" value="SUBTILISIN"/>
</dbReference>
<evidence type="ECO:0000259" key="8">
    <source>
        <dbReference type="Pfam" id="PF00082"/>
    </source>
</evidence>
<comment type="caution">
    <text evidence="9">The sequence shown here is derived from an EMBL/GenBank/DDBJ whole genome shotgun (WGS) entry which is preliminary data.</text>
</comment>
<feature type="active site" description="Charge relay system" evidence="5">
    <location>
        <position position="335"/>
    </location>
</feature>
<dbReference type="InterPro" id="IPR036852">
    <property type="entry name" value="Peptidase_S8/S53_dom_sf"/>
</dbReference>